<dbReference type="GO" id="GO:0140359">
    <property type="term" value="F:ABC-type transporter activity"/>
    <property type="evidence" value="ECO:0007669"/>
    <property type="project" value="InterPro"/>
</dbReference>
<dbReference type="InterPro" id="IPR019196">
    <property type="entry name" value="ABC_transp_unknown"/>
</dbReference>
<feature type="transmembrane region" description="Helical" evidence="6">
    <location>
        <begin position="123"/>
        <end position="144"/>
    </location>
</feature>
<organism evidence="8 9">
    <name type="scientific">Butyricimonas virosa</name>
    <dbReference type="NCBI Taxonomy" id="544645"/>
    <lineage>
        <taxon>Bacteria</taxon>
        <taxon>Pseudomonadati</taxon>
        <taxon>Bacteroidota</taxon>
        <taxon>Bacteroidia</taxon>
        <taxon>Bacteroidales</taxon>
        <taxon>Odoribacteraceae</taxon>
        <taxon>Butyricimonas</taxon>
    </lineage>
</organism>
<comment type="subcellular location">
    <subcellularLocation>
        <location evidence="1">Cell membrane</location>
        <topology evidence="1">Multi-pass membrane protein</topology>
    </subcellularLocation>
</comment>
<keyword evidence="4 6" id="KW-1133">Transmembrane helix</keyword>
<dbReference type="Pfam" id="PF12679">
    <property type="entry name" value="ABC2_membrane_2"/>
    <property type="match status" value="1"/>
</dbReference>
<evidence type="ECO:0000259" key="7">
    <source>
        <dbReference type="Pfam" id="PF09822"/>
    </source>
</evidence>
<feature type="domain" description="ABC-type uncharacterised transport system" evidence="7">
    <location>
        <begin position="457"/>
        <end position="691"/>
    </location>
</feature>
<proteinExistence type="predicted"/>
<evidence type="ECO:0000256" key="3">
    <source>
        <dbReference type="ARBA" id="ARBA00022692"/>
    </source>
</evidence>
<evidence type="ECO:0000313" key="9">
    <source>
        <dbReference type="Proteomes" id="UP000286038"/>
    </source>
</evidence>
<evidence type="ECO:0000256" key="4">
    <source>
        <dbReference type="ARBA" id="ARBA00022989"/>
    </source>
</evidence>
<dbReference type="Pfam" id="PF09822">
    <property type="entry name" value="ABC_transp_aux"/>
    <property type="match status" value="1"/>
</dbReference>
<evidence type="ECO:0000256" key="6">
    <source>
        <dbReference type="SAM" id="Phobius"/>
    </source>
</evidence>
<comment type="caution">
    <text evidence="8">The sequence shown here is derived from an EMBL/GenBank/DDBJ whole genome shotgun (WGS) entry which is preliminary data.</text>
</comment>
<dbReference type="EMBL" id="QRPV01000004">
    <property type="protein sequence ID" value="RHM45272.1"/>
    <property type="molecule type" value="Genomic_DNA"/>
</dbReference>
<dbReference type="GO" id="GO:0005886">
    <property type="term" value="C:plasma membrane"/>
    <property type="evidence" value="ECO:0007669"/>
    <property type="project" value="UniProtKB-SubCell"/>
</dbReference>
<keyword evidence="2" id="KW-1003">Cell membrane</keyword>
<keyword evidence="3 6" id="KW-0812">Transmembrane</keyword>
<feature type="transmembrane region" description="Helical" evidence="6">
    <location>
        <begin position="72"/>
        <end position="92"/>
    </location>
</feature>
<feature type="transmembrane region" description="Helical" evidence="6">
    <location>
        <begin position="746"/>
        <end position="764"/>
    </location>
</feature>
<dbReference type="PANTHER" id="PTHR30294">
    <property type="entry name" value="MEMBRANE COMPONENT OF ABC TRANSPORTER YHHJ-RELATED"/>
    <property type="match status" value="1"/>
</dbReference>
<evidence type="ECO:0000313" key="8">
    <source>
        <dbReference type="EMBL" id="RHM45272.1"/>
    </source>
</evidence>
<keyword evidence="5 6" id="KW-0472">Membrane</keyword>
<accession>A0A415QM70</accession>
<feature type="transmembrane region" description="Helical" evidence="6">
    <location>
        <begin position="150"/>
        <end position="172"/>
    </location>
</feature>
<gene>
    <name evidence="8" type="ORF">DWZ68_04885</name>
</gene>
<protein>
    <submittedName>
        <fullName evidence="8">ABC transporter</fullName>
    </submittedName>
</protein>
<sequence>MKTIYKIAWTELQTLFYSPVAWLIIVIFAFQAAMTFVGSFSFGGVVESQALRYGNGANMATFRIFSNPWGGLFPAIQGYLYLYIPLLTMGLMSRELSSGSIKLLYSSPVTNAQIILGKFLSMMIYGLALIAILMFFVVFCTFTVKDLDLPAVLTGILGLYLLICAYSAVGLFMSSLTSYQVAAAVLTLAMLAILNYVKVWWQDIELVREITYWLSISGRADGFINGLICSEDLLYFIIVTALFLGLTVVRLQSNRQKSPLTVMLGKYIGVLLLACLLGYISSRPQLMIYYDATDTKTNTLTPNSQEVIAKLEGGLTITTYVNALDEKDLWAGLPVNMKNDQELFRPYMRFKPEIKMKYVYYYDTVTSPSQDKRYPGLNTEQRAKEIMRIHGLDSNMFLKPEEIRAQIDLLPEKNKFVRVLERESGEKTFLRVYNDMGHFPREAEITAAFKRIVMELPKVGFLTGHGERDIKKLGDRDYNSFTLDKSFRYALINQGFDIENVTLDKEVNPEIRILVIAEVRDEMSEVECENLDKYIACGGNLLIMNEPKSAGNIEPLLAKLGVKVVPGTLVRQTENFSPDLILSSPTKEAGEMAYWFENMIKEDQVIVTPGVSGLEYSTDKGYQVTPLFLTDSLVWNELETTNFVDDAIELNEEAGEVQQRYATGLALTRKLGDKEQKIMIFGDADCISNGELGMFRQDILANNFNIVMGSFFWMSDEEVPVDVRRPDPLDNQVYMDEKGLATWKVIMMWIIPGLLVIFSILIWIRRRGR</sequence>
<feature type="transmembrane region" description="Helical" evidence="6">
    <location>
        <begin position="179"/>
        <end position="197"/>
    </location>
</feature>
<reference evidence="8 9" key="1">
    <citation type="submission" date="2018-08" db="EMBL/GenBank/DDBJ databases">
        <title>A genome reference for cultivated species of the human gut microbiota.</title>
        <authorList>
            <person name="Zou Y."/>
            <person name="Xue W."/>
            <person name="Luo G."/>
        </authorList>
    </citation>
    <scope>NUCLEOTIDE SEQUENCE [LARGE SCALE GENOMIC DNA]</scope>
    <source>
        <strain evidence="8 9">AF34-33</strain>
    </source>
</reference>
<dbReference type="PANTHER" id="PTHR30294:SF29">
    <property type="entry name" value="MULTIDRUG ABC TRANSPORTER PERMEASE YBHS-RELATED"/>
    <property type="match status" value="1"/>
</dbReference>
<feature type="transmembrane region" description="Helical" evidence="6">
    <location>
        <begin position="20"/>
        <end position="42"/>
    </location>
</feature>
<dbReference type="AlphaFoldDB" id="A0A415QM70"/>
<feature type="transmembrane region" description="Helical" evidence="6">
    <location>
        <begin position="233"/>
        <end position="251"/>
    </location>
</feature>
<feature type="transmembrane region" description="Helical" evidence="6">
    <location>
        <begin position="263"/>
        <end position="280"/>
    </location>
</feature>
<name>A0A415QM70_9BACT</name>
<evidence type="ECO:0000256" key="5">
    <source>
        <dbReference type="ARBA" id="ARBA00023136"/>
    </source>
</evidence>
<dbReference type="RefSeq" id="WP_118449140.1">
    <property type="nucleotide sequence ID" value="NZ_CABJDM010000004.1"/>
</dbReference>
<evidence type="ECO:0000256" key="1">
    <source>
        <dbReference type="ARBA" id="ARBA00004651"/>
    </source>
</evidence>
<dbReference type="InterPro" id="IPR051449">
    <property type="entry name" value="ABC-2_transporter_component"/>
</dbReference>
<dbReference type="Proteomes" id="UP000286038">
    <property type="component" value="Unassembled WGS sequence"/>
</dbReference>
<evidence type="ECO:0000256" key="2">
    <source>
        <dbReference type="ARBA" id="ARBA00022475"/>
    </source>
</evidence>